<keyword evidence="1" id="KW-0547">Nucleotide-binding</keyword>
<feature type="region of interest" description="Disordered" evidence="3">
    <location>
        <begin position="898"/>
        <end position="983"/>
    </location>
</feature>
<dbReference type="VEuPathDB" id="TrichDB:TVAGG3_0414440"/>
<dbReference type="GO" id="GO:0016887">
    <property type="term" value="F:ATP hydrolysis activity"/>
    <property type="evidence" value="ECO:0000318"/>
    <property type="project" value="GO_Central"/>
</dbReference>
<organism evidence="4 5">
    <name type="scientific">Trichomonas vaginalis (strain ATCC PRA-98 / G3)</name>
    <dbReference type="NCBI Taxonomy" id="412133"/>
    <lineage>
        <taxon>Eukaryota</taxon>
        <taxon>Metamonada</taxon>
        <taxon>Parabasalia</taxon>
        <taxon>Trichomonadida</taxon>
        <taxon>Trichomonadidae</taxon>
        <taxon>Trichomonas</taxon>
    </lineage>
</organism>
<dbReference type="AlphaFoldDB" id="A2EVQ1"/>
<dbReference type="SMR" id="A2EVQ1"/>
<dbReference type="Proteomes" id="UP000001542">
    <property type="component" value="Unassembled WGS sequence"/>
</dbReference>
<dbReference type="PANTHER" id="PTHR45639:SF34">
    <property type="entry name" value="CHAPERONE PROTEIN DNAK"/>
    <property type="match status" value="1"/>
</dbReference>
<dbReference type="Pfam" id="PF00012">
    <property type="entry name" value="HSP70"/>
    <property type="match status" value="1"/>
</dbReference>
<sequence>MEVCVGIDCGTTNSCIAYADNINSDGKVIQVNGKNFVPTNLIYYKNSNEPLACVDKSTSDIEPGNCLHNIKRIIGKDLLDEDIQNRKSNWDFKLVEGNNKMAAFQVKTKDGRCIVSPEQAAAHVYKKLINAAKSTQESENCKAKVVLTIPVAFNAEQCERIKSAAKAAKIDILSTIYEPTAAAIASNVMSSGKNQKLMIFDFGGGTLDVTIMEMSKDSEGVFKFKTIAITGDPDLGGEVIDEMLMDHFSQILEKYDYKVKTGDDEMTSRNLRTLRDTCHKMKEELTYKKSVDFTWPGINFKPRDSKILSSKFQMMMEEKGYTDRIRTTVKTCLNKANYKPKDVDKVICVGGSSVMKVVKKTLEDIFDEEKISISKHPEEDIAKGAAIYAYLLHSGGVKNVLNTPPPTRQKCPVSIIVENNLPFSIGYTDAYGDMDEIFEKGIVIPVSRTISVSSASNTQSNMYLRVCYRNDYDENPKSLTSYIIDYNGARGDKVKETWSIDAGGNLTITSVLASSGKIISKNVGLFETSSEIYCDSENDITFDCAHNSEINRRNEISSDSGNDRRNESQHDPEMDSIKQQIRDEISNAIKKMKILPQLKSIKVQLDEISRWLDSDEKRTKEEYNKKLEEVRNLVQRGRAPDVSAGINRRPEITRNSENDRRTEITRNSENDNSSESSSFSDTDSSTVSSSDSGNDRRNESQHDPEMDSIKQQIRDEISNAIKKMKILPQLKSIKVQLDEISRWLDSDEKRTKEEYNKKLEEVRNLVQRGRAPDVSAGINRRPEITRNSENDRRTEITRNSENDNSSESSSFSDTDSSTVSSSDSGNDRRNESQHDPEMDSIKQQIRDEISNAIKKMKILPQLKSIKVQLDEISRWLDSDEKRTKEEYNKKLEEVRNLVQRGRAPDVSAGINRRPEITRNSENDRRNESTNNSENDRRPEITRNSENDRRNESPHDSEIDSIKQQIRDEISKGRDSVSRRPVLRVMKGPQLDEISRWLDSDEKRTKEEYNKKLEEVRNLNKRYQTTDASTDDNRRTESFHNPEINRRTETTRNSENDRRDESQHDPEMDSIKQQIRDEISNAIKKMKILPQLKSIKVQLDEISRWLDSDEKRTKEEYNKKLEAVQNLTKRGQMAIR</sequence>
<dbReference type="KEGG" id="tva:4761103"/>
<feature type="region of interest" description="Disordered" evidence="3">
    <location>
        <begin position="1019"/>
        <end position="1071"/>
    </location>
</feature>
<dbReference type="GO" id="GO:0005524">
    <property type="term" value="F:ATP binding"/>
    <property type="evidence" value="ECO:0007669"/>
    <property type="project" value="UniProtKB-KW"/>
</dbReference>
<keyword evidence="2" id="KW-0067">ATP-binding</keyword>
<evidence type="ECO:0000256" key="1">
    <source>
        <dbReference type="ARBA" id="ARBA00022741"/>
    </source>
</evidence>
<dbReference type="InterPro" id="IPR013126">
    <property type="entry name" value="Hsp_70_fam"/>
</dbReference>
<dbReference type="GO" id="GO:0031072">
    <property type="term" value="F:heat shock protein binding"/>
    <property type="evidence" value="ECO:0000318"/>
    <property type="project" value="GO_Central"/>
</dbReference>
<dbReference type="InParanoid" id="A2EVQ1"/>
<dbReference type="SUPFAM" id="SSF100920">
    <property type="entry name" value="Heat shock protein 70kD (HSP70), peptide-binding domain"/>
    <property type="match status" value="1"/>
</dbReference>
<feature type="compositionally biased region" description="Basic and acidic residues" evidence="3">
    <location>
        <begin position="825"/>
        <end position="841"/>
    </location>
</feature>
<dbReference type="STRING" id="5722.A2EVQ1"/>
<dbReference type="GO" id="GO:0044183">
    <property type="term" value="F:protein folding chaperone"/>
    <property type="evidence" value="ECO:0000318"/>
    <property type="project" value="GO_Central"/>
</dbReference>
<dbReference type="PRINTS" id="PR00301">
    <property type="entry name" value="HEATSHOCK70"/>
</dbReference>
<feature type="compositionally biased region" description="Basic and acidic residues" evidence="3">
    <location>
        <begin position="1030"/>
        <end position="1071"/>
    </location>
</feature>
<feature type="compositionally biased region" description="Low complexity" evidence="3">
    <location>
        <begin position="802"/>
        <end position="824"/>
    </location>
</feature>
<dbReference type="Gene3D" id="3.30.420.40">
    <property type="match status" value="2"/>
</dbReference>
<evidence type="ECO:0000256" key="2">
    <source>
        <dbReference type="ARBA" id="ARBA00022840"/>
    </source>
</evidence>
<dbReference type="InterPro" id="IPR018181">
    <property type="entry name" value="Heat_shock_70_CS"/>
</dbReference>
<dbReference type="GO" id="GO:0140662">
    <property type="term" value="F:ATP-dependent protein folding chaperone"/>
    <property type="evidence" value="ECO:0007669"/>
    <property type="project" value="InterPro"/>
</dbReference>
<feature type="compositionally biased region" description="Basic and acidic residues" evidence="3">
    <location>
        <begin position="780"/>
        <end position="801"/>
    </location>
</feature>
<dbReference type="GO" id="GO:0042026">
    <property type="term" value="P:protein refolding"/>
    <property type="evidence" value="ECO:0000318"/>
    <property type="project" value="GO_Central"/>
</dbReference>
<dbReference type="EMBL" id="DS113510">
    <property type="protein sequence ID" value="EAY03261.1"/>
    <property type="molecule type" value="Genomic_DNA"/>
</dbReference>
<feature type="region of interest" description="Disordered" evidence="3">
    <location>
        <begin position="636"/>
        <end position="709"/>
    </location>
</feature>
<accession>A2EVQ1</accession>
<dbReference type="SUPFAM" id="SSF53067">
    <property type="entry name" value="Actin-like ATPase domain"/>
    <property type="match status" value="2"/>
</dbReference>
<gene>
    <name evidence="4" type="ORF">TVAG_299240</name>
</gene>
<name>A2EVQ1_TRIV3</name>
<dbReference type="InterPro" id="IPR029047">
    <property type="entry name" value="HSP70_peptide-bd_sf"/>
</dbReference>
<dbReference type="PROSITE" id="PS00329">
    <property type="entry name" value="HSP70_2"/>
    <property type="match status" value="1"/>
</dbReference>
<dbReference type="eggNOG" id="KOG0101">
    <property type="taxonomic scope" value="Eukaryota"/>
</dbReference>
<feature type="compositionally biased region" description="Basic and acidic residues" evidence="3">
    <location>
        <begin position="648"/>
        <end position="669"/>
    </location>
</feature>
<evidence type="ECO:0000256" key="3">
    <source>
        <dbReference type="SAM" id="MobiDB-lite"/>
    </source>
</evidence>
<dbReference type="Gene3D" id="3.90.640.10">
    <property type="entry name" value="Actin, Chain A, domain 4"/>
    <property type="match status" value="1"/>
</dbReference>
<dbReference type="Gene3D" id="2.60.34.10">
    <property type="entry name" value="Substrate Binding Domain Of DNAk, Chain A, domain 1"/>
    <property type="match status" value="1"/>
</dbReference>
<reference evidence="4" key="1">
    <citation type="submission" date="2006-10" db="EMBL/GenBank/DDBJ databases">
        <authorList>
            <person name="Amadeo P."/>
            <person name="Zhao Q."/>
            <person name="Wortman J."/>
            <person name="Fraser-Liggett C."/>
            <person name="Carlton J."/>
        </authorList>
    </citation>
    <scope>NUCLEOTIDE SEQUENCE</scope>
    <source>
        <strain evidence="4">G3</strain>
    </source>
</reference>
<feature type="region of interest" description="Disordered" evidence="3">
    <location>
        <begin position="768"/>
        <end position="841"/>
    </location>
</feature>
<feature type="region of interest" description="Disordered" evidence="3">
    <location>
        <begin position="553"/>
        <end position="577"/>
    </location>
</feature>
<feature type="compositionally biased region" description="Basic and acidic residues" evidence="3">
    <location>
        <begin position="693"/>
        <end position="709"/>
    </location>
</feature>
<feature type="compositionally biased region" description="Basic and acidic residues" evidence="3">
    <location>
        <begin position="912"/>
        <end position="977"/>
    </location>
</feature>
<reference evidence="4" key="2">
    <citation type="journal article" date="2007" name="Science">
        <title>Draft genome sequence of the sexually transmitted pathogen Trichomonas vaginalis.</title>
        <authorList>
            <person name="Carlton J.M."/>
            <person name="Hirt R.P."/>
            <person name="Silva J.C."/>
            <person name="Delcher A.L."/>
            <person name="Schatz M."/>
            <person name="Zhao Q."/>
            <person name="Wortman J.R."/>
            <person name="Bidwell S.L."/>
            <person name="Alsmark U.C.M."/>
            <person name="Besteiro S."/>
            <person name="Sicheritz-Ponten T."/>
            <person name="Noel C.J."/>
            <person name="Dacks J.B."/>
            <person name="Foster P.G."/>
            <person name="Simillion C."/>
            <person name="Van de Peer Y."/>
            <person name="Miranda-Saavedra D."/>
            <person name="Barton G.J."/>
            <person name="Westrop G.D."/>
            <person name="Mueller S."/>
            <person name="Dessi D."/>
            <person name="Fiori P.L."/>
            <person name="Ren Q."/>
            <person name="Paulsen I."/>
            <person name="Zhang H."/>
            <person name="Bastida-Corcuera F.D."/>
            <person name="Simoes-Barbosa A."/>
            <person name="Brown M.T."/>
            <person name="Hayes R.D."/>
            <person name="Mukherjee M."/>
            <person name="Okumura C.Y."/>
            <person name="Schneider R."/>
            <person name="Smith A.J."/>
            <person name="Vanacova S."/>
            <person name="Villalvazo M."/>
            <person name="Haas B.J."/>
            <person name="Pertea M."/>
            <person name="Feldblyum T.V."/>
            <person name="Utterback T.R."/>
            <person name="Shu C.L."/>
            <person name="Osoegawa K."/>
            <person name="de Jong P.J."/>
            <person name="Hrdy I."/>
            <person name="Horvathova L."/>
            <person name="Zubacova Z."/>
            <person name="Dolezal P."/>
            <person name="Malik S.B."/>
            <person name="Logsdon J.M. Jr."/>
            <person name="Henze K."/>
            <person name="Gupta A."/>
            <person name="Wang C.C."/>
            <person name="Dunne R.L."/>
            <person name="Upcroft J.A."/>
            <person name="Upcroft P."/>
            <person name="White O."/>
            <person name="Salzberg S.L."/>
            <person name="Tang P."/>
            <person name="Chiu C.-H."/>
            <person name="Lee Y.-S."/>
            <person name="Embley T.M."/>
            <person name="Coombs G.H."/>
            <person name="Mottram J.C."/>
            <person name="Tachezy J."/>
            <person name="Fraser-Liggett C.M."/>
            <person name="Johnson P.J."/>
        </authorList>
    </citation>
    <scope>NUCLEOTIDE SEQUENCE [LARGE SCALE GENOMIC DNA]</scope>
    <source>
        <strain evidence="4">G3</strain>
    </source>
</reference>
<keyword evidence="5" id="KW-1185">Reference proteome</keyword>
<proteinExistence type="predicted"/>
<protein>
    <submittedName>
        <fullName evidence="4">DnaK protein</fullName>
    </submittedName>
</protein>
<feature type="compositionally biased region" description="Low complexity" evidence="3">
    <location>
        <begin position="670"/>
        <end position="692"/>
    </location>
</feature>
<dbReference type="GO" id="GO:0005737">
    <property type="term" value="C:cytoplasm"/>
    <property type="evidence" value="ECO:0000318"/>
    <property type="project" value="GO_Central"/>
</dbReference>
<dbReference type="OrthoDB" id="10262720at2759"/>
<dbReference type="VEuPathDB" id="TrichDB:TVAG_299240"/>
<dbReference type="RefSeq" id="XP_001315484.1">
    <property type="nucleotide sequence ID" value="XM_001315449.1"/>
</dbReference>
<evidence type="ECO:0000313" key="4">
    <source>
        <dbReference type="EMBL" id="EAY03261.1"/>
    </source>
</evidence>
<dbReference type="PANTHER" id="PTHR45639">
    <property type="entry name" value="HSC70CB, ISOFORM G-RELATED"/>
    <property type="match status" value="1"/>
</dbReference>
<evidence type="ECO:0000313" key="5">
    <source>
        <dbReference type="Proteomes" id="UP000001542"/>
    </source>
</evidence>
<dbReference type="InterPro" id="IPR043129">
    <property type="entry name" value="ATPase_NBD"/>
</dbReference>